<dbReference type="GO" id="GO:0046872">
    <property type="term" value="F:metal ion binding"/>
    <property type="evidence" value="ECO:0007669"/>
    <property type="project" value="UniProtKB-KW"/>
</dbReference>
<evidence type="ECO:0000259" key="8">
    <source>
        <dbReference type="PROSITE" id="PS51405"/>
    </source>
</evidence>
<dbReference type="OrthoDB" id="407298at2759"/>
<evidence type="ECO:0000256" key="6">
    <source>
        <dbReference type="ARBA" id="ARBA00023004"/>
    </source>
</evidence>
<evidence type="ECO:0000256" key="5">
    <source>
        <dbReference type="ARBA" id="ARBA00023002"/>
    </source>
</evidence>
<dbReference type="Pfam" id="PF01328">
    <property type="entry name" value="Peroxidase_2"/>
    <property type="match status" value="1"/>
</dbReference>
<dbReference type="PROSITE" id="PS51405">
    <property type="entry name" value="HEME_HALOPEROXIDASE"/>
    <property type="match status" value="1"/>
</dbReference>
<proteinExistence type="inferred from homology"/>
<keyword evidence="5" id="KW-0560">Oxidoreductase</keyword>
<dbReference type="Proteomes" id="UP000717328">
    <property type="component" value="Unassembled WGS sequence"/>
</dbReference>
<feature type="domain" description="Heme haloperoxidase family profile" evidence="8">
    <location>
        <begin position="1"/>
        <end position="181"/>
    </location>
</feature>
<evidence type="ECO:0000256" key="7">
    <source>
        <dbReference type="ARBA" id="ARBA00025795"/>
    </source>
</evidence>
<evidence type="ECO:0000256" key="4">
    <source>
        <dbReference type="ARBA" id="ARBA00022723"/>
    </source>
</evidence>
<dbReference type="PANTHER" id="PTHR33577">
    <property type="entry name" value="STERIGMATOCYSTIN BIOSYNTHESIS PEROXIDASE STCC-RELATED"/>
    <property type="match status" value="1"/>
</dbReference>
<dbReference type="GO" id="GO:0004601">
    <property type="term" value="F:peroxidase activity"/>
    <property type="evidence" value="ECO:0007669"/>
    <property type="project" value="UniProtKB-KW"/>
</dbReference>
<dbReference type="EMBL" id="JABCKI010005837">
    <property type="protein sequence ID" value="KAG5637356.1"/>
    <property type="molecule type" value="Genomic_DNA"/>
</dbReference>
<dbReference type="SUPFAM" id="SSF47571">
    <property type="entry name" value="Cloroperoxidase"/>
    <property type="match status" value="1"/>
</dbReference>
<name>A0A9P7FUJ0_9AGAR</name>
<evidence type="ECO:0000256" key="3">
    <source>
        <dbReference type="ARBA" id="ARBA00022617"/>
    </source>
</evidence>
<sequence>MDSARDGKNLGVFELVSGLKACYNLSTPLAYVLAVGSFVGMRRISKYDLHYLSLHGFVEHDASLVHHDTPAGEKFAPTAVDQELVEALIADAKAEDMSSTVFDPRDAARARVRREKQSPALGSRLAVLAQGEMALTLGVMETQVGTKKGMPVEWIRELIGHERLPKDWKPTHVQGLFDVIHRLKVIQAEMAELRKSE</sequence>
<comment type="cofactor">
    <cofactor evidence="1">
        <name>heme b</name>
        <dbReference type="ChEBI" id="CHEBI:60344"/>
    </cofactor>
</comment>
<comment type="similarity">
    <text evidence="7">Belongs to the chloroperoxidase family.</text>
</comment>
<accession>A0A9P7FUJ0</accession>
<keyword evidence="3" id="KW-0349">Heme</keyword>
<dbReference type="InterPro" id="IPR036851">
    <property type="entry name" value="Chloroperoxidase-like_sf"/>
</dbReference>
<dbReference type="InterPro" id="IPR000028">
    <property type="entry name" value="Chloroperoxidase"/>
</dbReference>
<evidence type="ECO:0000313" key="10">
    <source>
        <dbReference type="Proteomes" id="UP000717328"/>
    </source>
</evidence>
<keyword evidence="4" id="KW-0479">Metal-binding</keyword>
<dbReference type="AlphaFoldDB" id="A0A9P7FUJ0"/>
<dbReference type="PANTHER" id="PTHR33577:SF9">
    <property type="entry name" value="PEROXIDASE STCC"/>
    <property type="match status" value="1"/>
</dbReference>
<evidence type="ECO:0000313" key="9">
    <source>
        <dbReference type="EMBL" id="KAG5637356.1"/>
    </source>
</evidence>
<reference evidence="9" key="2">
    <citation type="submission" date="2021-10" db="EMBL/GenBank/DDBJ databases">
        <title>Phylogenomics reveals ancestral predisposition of the termite-cultivated fungus Termitomyces towards a domesticated lifestyle.</title>
        <authorList>
            <person name="Auxier B."/>
            <person name="Grum-Grzhimaylo A."/>
            <person name="Cardenas M.E."/>
            <person name="Lodge J.D."/>
            <person name="Laessoe T."/>
            <person name="Pedersen O."/>
            <person name="Smith M.E."/>
            <person name="Kuyper T.W."/>
            <person name="Franco-Molano E.A."/>
            <person name="Baroni T.J."/>
            <person name="Aanen D.K."/>
        </authorList>
    </citation>
    <scope>NUCLEOTIDE SEQUENCE</scope>
    <source>
        <strain evidence="9">D49</strain>
    </source>
</reference>
<reference evidence="9" key="1">
    <citation type="submission" date="2021-02" db="EMBL/GenBank/DDBJ databases">
        <authorList>
            <person name="Nieuwenhuis M."/>
            <person name="Van De Peppel L.J.J."/>
        </authorList>
    </citation>
    <scope>NUCLEOTIDE SEQUENCE</scope>
    <source>
        <strain evidence="9">D49</strain>
    </source>
</reference>
<protein>
    <recommendedName>
        <fullName evidence="8">Heme haloperoxidase family profile domain-containing protein</fullName>
    </recommendedName>
</protein>
<gene>
    <name evidence="9" type="ORF">H0H81_004868</name>
</gene>
<organism evidence="9 10">
    <name type="scientific">Sphagnurus paluster</name>
    <dbReference type="NCBI Taxonomy" id="117069"/>
    <lineage>
        <taxon>Eukaryota</taxon>
        <taxon>Fungi</taxon>
        <taxon>Dikarya</taxon>
        <taxon>Basidiomycota</taxon>
        <taxon>Agaricomycotina</taxon>
        <taxon>Agaricomycetes</taxon>
        <taxon>Agaricomycetidae</taxon>
        <taxon>Agaricales</taxon>
        <taxon>Tricholomatineae</taxon>
        <taxon>Lyophyllaceae</taxon>
        <taxon>Sphagnurus</taxon>
    </lineage>
</organism>
<comment type="caution">
    <text evidence="9">The sequence shown here is derived from an EMBL/GenBank/DDBJ whole genome shotgun (WGS) entry which is preliminary data.</text>
</comment>
<keyword evidence="6" id="KW-0408">Iron</keyword>
<evidence type="ECO:0000256" key="2">
    <source>
        <dbReference type="ARBA" id="ARBA00022559"/>
    </source>
</evidence>
<keyword evidence="10" id="KW-1185">Reference proteome</keyword>
<keyword evidence="2" id="KW-0575">Peroxidase</keyword>
<evidence type="ECO:0000256" key="1">
    <source>
        <dbReference type="ARBA" id="ARBA00001970"/>
    </source>
</evidence>
<dbReference type="Gene3D" id="1.10.489.10">
    <property type="entry name" value="Chloroperoxidase-like"/>
    <property type="match status" value="1"/>
</dbReference>